<dbReference type="SUPFAM" id="SSF88946">
    <property type="entry name" value="Sigma2 domain of RNA polymerase sigma factors"/>
    <property type="match status" value="1"/>
</dbReference>
<dbReference type="GO" id="GO:0006352">
    <property type="term" value="P:DNA-templated transcription initiation"/>
    <property type="evidence" value="ECO:0007669"/>
    <property type="project" value="InterPro"/>
</dbReference>
<name>A0AAU7DRK0_9BACT</name>
<dbReference type="RefSeq" id="WP_348265124.1">
    <property type="nucleotide sequence ID" value="NZ_CP121196.1"/>
</dbReference>
<dbReference type="AlphaFoldDB" id="A0AAU7DRK0"/>
<organism evidence="1">
    <name type="scientific">Telmatobacter sp. DSM 110680</name>
    <dbReference type="NCBI Taxonomy" id="3036704"/>
    <lineage>
        <taxon>Bacteria</taxon>
        <taxon>Pseudomonadati</taxon>
        <taxon>Acidobacteriota</taxon>
        <taxon>Terriglobia</taxon>
        <taxon>Terriglobales</taxon>
        <taxon>Acidobacteriaceae</taxon>
        <taxon>Telmatobacter</taxon>
    </lineage>
</organism>
<accession>A0AAU7DRK0</accession>
<protein>
    <submittedName>
        <fullName evidence="1">Sigma factor</fullName>
    </submittedName>
</protein>
<reference evidence="1" key="1">
    <citation type="submission" date="2023-03" db="EMBL/GenBank/DDBJ databases">
        <title>Edaphobacter sp.</title>
        <authorList>
            <person name="Huber K.J."/>
            <person name="Papendorf J."/>
            <person name="Pilke C."/>
            <person name="Bunk B."/>
            <person name="Sproeer C."/>
            <person name="Pester M."/>
        </authorList>
    </citation>
    <scope>NUCLEOTIDE SEQUENCE</scope>
    <source>
        <strain evidence="1">DSM 110680</strain>
    </source>
</reference>
<sequence length="352" mass="40796">MTSPSDQDWYVAVKDVVEAIVRQKMRVSLSPTDSSRENEDALDLVQDVYSELTQALQSQDIEVRDPKSYAAVVTYHACAQYFRERYPEHTRLSNRVRYFLSHEPGFAVWETPEGDVLCGYSGWQQESRTQNVANVLPEEISERLFVRRSAPYAAVKALDAMRFADWRMLLEAIFEDVAGPFELDQLISILSSLFRVKEDQKESPERGRKSSEFDRRIHHQELMRMLWMILQDFNHRWLMAFLLNLPGVTKEARGEIEAFETSGAATRREIGRLLAISQKEYSELGYETQGWPPDPELIEERICAVWPFLPREDLHIARALGCRTQQVVNLRAVALQKAAMRLNQSMRPKRNL</sequence>
<gene>
    <name evidence="1" type="ORF">P8935_11415</name>
</gene>
<evidence type="ECO:0000313" key="1">
    <source>
        <dbReference type="EMBL" id="XBH19902.1"/>
    </source>
</evidence>
<dbReference type="EMBL" id="CP121196">
    <property type="protein sequence ID" value="XBH19902.1"/>
    <property type="molecule type" value="Genomic_DNA"/>
</dbReference>
<proteinExistence type="predicted"/>
<dbReference type="GO" id="GO:0003700">
    <property type="term" value="F:DNA-binding transcription factor activity"/>
    <property type="evidence" value="ECO:0007669"/>
    <property type="project" value="InterPro"/>
</dbReference>
<dbReference type="InterPro" id="IPR013325">
    <property type="entry name" value="RNA_pol_sigma_r2"/>
</dbReference>